<protein>
    <submittedName>
        <fullName evidence="8">Uncharacterized protein</fullName>
    </submittedName>
</protein>
<dbReference type="GO" id="GO:0005886">
    <property type="term" value="C:plasma membrane"/>
    <property type="evidence" value="ECO:0007669"/>
    <property type="project" value="UniProtKB-SubCell"/>
</dbReference>
<keyword evidence="10" id="KW-1185">Reference proteome</keyword>
<dbReference type="EMBL" id="JPIU01000024">
    <property type="protein sequence ID" value="KIO47082.1"/>
    <property type="molecule type" value="Genomic_DNA"/>
</dbReference>
<dbReference type="InterPro" id="IPR022791">
    <property type="entry name" value="L-PG_synthase/AglD"/>
</dbReference>
<feature type="transmembrane region" description="Helical" evidence="6">
    <location>
        <begin position="43"/>
        <end position="60"/>
    </location>
</feature>
<feature type="transmembrane region" description="Helical" evidence="6">
    <location>
        <begin position="301"/>
        <end position="326"/>
    </location>
</feature>
<evidence type="ECO:0000256" key="1">
    <source>
        <dbReference type="ARBA" id="ARBA00004651"/>
    </source>
</evidence>
<feature type="transmembrane region" description="Helical" evidence="6">
    <location>
        <begin position="164"/>
        <end position="189"/>
    </location>
</feature>
<evidence type="ECO:0000313" key="8">
    <source>
        <dbReference type="EMBL" id="KIO47082.1"/>
    </source>
</evidence>
<feature type="transmembrane region" description="Helical" evidence="6">
    <location>
        <begin position="72"/>
        <end position="91"/>
    </location>
</feature>
<evidence type="ECO:0000256" key="6">
    <source>
        <dbReference type="SAM" id="Phobius"/>
    </source>
</evidence>
<organism evidence="8 10">
    <name type="scientific">Sanguibacteroides justesenii</name>
    <dbReference type="NCBI Taxonomy" id="1547597"/>
    <lineage>
        <taxon>Bacteria</taxon>
        <taxon>Pseudomonadati</taxon>
        <taxon>Bacteroidota</taxon>
        <taxon>Bacteroidia</taxon>
        <taxon>Bacteroidales</taxon>
        <taxon>Porphyromonadaceae</taxon>
        <taxon>Sanguibacteroides</taxon>
    </lineage>
</organism>
<accession>A0A0C3NLI0</accession>
<dbReference type="Pfam" id="PF03706">
    <property type="entry name" value="LPG_synthase_TM"/>
    <property type="match status" value="1"/>
</dbReference>
<evidence type="ECO:0000313" key="9">
    <source>
        <dbReference type="Proteomes" id="UP000031937"/>
    </source>
</evidence>
<name>A0A0C3NLI0_9PORP</name>
<evidence type="ECO:0000256" key="2">
    <source>
        <dbReference type="ARBA" id="ARBA00022475"/>
    </source>
</evidence>
<feature type="transmembrane region" description="Helical" evidence="6">
    <location>
        <begin position="219"/>
        <end position="242"/>
    </location>
</feature>
<dbReference type="EMBL" id="JPIT01000017">
    <property type="protein sequence ID" value="KIO46013.1"/>
    <property type="molecule type" value="Genomic_DNA"/>
</dbReference>
<dbReference type="OrthoDB" id="9812094at2"/>
<feature type="transmembrane region" description="Helical" evidence="6">
    <location>
        <begin position="130"/>
        <end position="152"/>
    </location>
</feature>
<comment type="caution">
    <text evidence="8">The sequence shown here is derived from an EMBL/GenBank/DDBJ whole genome shotgun (WGS) entry which is preliminary data.</text>
</comment>
<dbReference type="Proteomes" id="UP000031980">
    <property type="component" value="Unassembled WGS sequence"/>
</dbReference>
<evidence type="ECO:0000256" key="4">
    <source>
        <dbReference type="ARBA" id="ARBA00022989"/>
    </source>
</evidence>
<evidence type="ECO:0000256" key="3">
    <source>
        <dbReference type="ARBA" id="ARBA00022692"/>
    </source>
</evidence>
<comment type="subcellular location">
    <subcellularLocation>
        <location evidence="1">Cell membrane</location>
        <topology evidence="1">Multi-pass membrane protein</topology>
    </subcellularLocation>
</comment>
<proteinExistence type="predicted"/>
<evidence type="ECO:0000313" key="7">
    <source>
        <dbReference type="EMBL" id="KIO46013.1"/>
    </source>
</evidence>
<gene>
    <name evidence="8" type="ORF">BA92_01130</name>
    <name evidence="7" type="ORF">IE90_06065</name>
</gene>
<reference evidence="7 9" key="2">
    <citation type="submission" date="2014-07" db="EMBL/GenBank/DDBJ databases">
        <title>Porphyromonadaceae bacterium OUH 334697 = ATCC BAA-2682 = DSM 28341 draft genome.</title>
        <authorList>
            <person name="Sydenham T.V."/>
            <person name="Hasman H."/>
            <person name="Justesen U.S."/>
        </authorList>
    </citation>
    <scope>NUCLEOTIDE SEQUENCE [LARGE SCALE GENOMIC DNA]</scope>
    <source>
        <strain evidence="7 9">OUH 334697</strain>
    </source>
</reference>
<feature type="transmembrane region" description="Helical" evidence="6">
    <location>
        <begin position="249"/>
        <end position="267"/>
    </location>
</feature>
<keyword evidence="2" id="KW-1003">Cell membrane</keyword>
<sequence>MKPIYKQIIKFFAFFAVTVFLFWLVYRDQNPADLMKVLREDVNYTWVWVGVVLGILSHVSRAMRWQLLTRSMGYKISFMNSFMGVMIGYFANLAIPRMGEFTRCGVVAKYEQVPFSKLLGTVVTERVFDMIMLLLLTLVVILSQFGQVVRFLDTNEDIKEKLYGLLTSGWIWAIGFLFVILLMILIWLVRKGVFSARIHKFLSGLKEGIWAVKGVDNKWLFIAHTVFIWLMYFLMLYVCFFCFKFTSGLNMLVGLTVFVISSYGMVAPVQGGVGAWHFMVVAALMLYLPNTPEMESLAKTFALLSHGAMTLLYIVMGVLCMLYLPIYNRNR</sequence>
<keyword evidence="5 6" id="KW-0472">Membrane</keyword>
<dbReference type="AlphaFoldDB" id="A0A0C3NLI0"/>
<dbReference type="PANTHER" id="PTHR39087">
    <property type="entry name" value="UPF0104 MEMBRANE PROTEIN MJ1595"/>
    <property type="match status" value="1"/>
</dbReference>
<dbReference type="PANTHER" id="PTHR39087:SF2">
    <property type="entry name" value="UPF0104 MEMBRANE PROTEIN MJ1595"/>
    <property type="match status" value="1"/>
</dbReference>
<dbReference type="RefSeq" id="WP_041502985.1">
    <property type="nucleotide sequence ID" value="NZ_JPIT01000017.1"/>
</dbReference>
<evidence type="ECO:0000256" key="5">
    <source>
        <dbReference type="ARBA" id="ARBA00023136"/>
    </source>
</evidence>
<dbReference type="NCBIfam" id="TIGR00374">
    <property type="entry name" value="flippase-like domain"/>
    <property type="match status" value="1"/>
</dbReference>
<keyword evidence="3 6" id="KW-0812">Transmembrane</keyword>
<evidence type="ECO:0000313" key="10">
    <source>
        <dbReference type="Proteomes" id="UP000031980"/>
    </source>
</evidence>
<dbReference type="Proteomes" id="UP000031937">
    <property type="component" value="Unassembled WGS sequence"/>
</dbReference>
<keyword evidence="4 6" id="KW-1133">Transmembrane helix</keyword>
<reference evidence="8 10" key="1">
    <citation type="submission" date="2014-07" db="EMBL/GenBank/DDBJ databases">
        <title>Porphyromonadaceae bacterium OUH 308042 = ATCC BAA-2681 = DSM 28342 draft genome.</title>
        <authorList>
            <person name="Sydenham T.V."/>
            <person name="Hasman H."/>
            <person name="Justensen U.S."/>
        </authorList>
    </citation>
    <scope>NUCLEOTIDE SEQUENCE [LARGE SCALE GENOMIC DNA]</scope>
    <source>
        <strain evidence="8 10">OUH 308042</strain>
    </source>
</reference>